<dbReference type="Proteomes" id="UP001152795">
    <property type="component" value="Unassembled WGS sequence"/>
</dbReference>
<dbReference type="Gene3D" id="1.10.8.60">
    <property type="match status" value="2"/>
</dbReference>
<dbReference type="OrthoDB" id="2187at2759"/>
<keyword evidence="3 4" id="KW-0067">ATP-binding</keyword>
<name>A0A6S7GN51_PARCT</name>
<accession>A0A6S7GN51</accession>
<reference evidence="5" key="1">
    <citation type="submission" date="2020-04" db="EMBL/GenBank/DDBJ databases">
        <authorList>
            <person name="Alioto T."/>
            <person name="Alioto T."/>
            <person name="Gomez Garrido J."/>
        </authorList>
    </citation>
    <scope>NUCLEOTIDE SEQUENCE</scope>
    <source>
        <strain evidence="5">A484AB</strain>
    </source>
</reference>
<dbReference type="EMBL" id="CACRXK020002182">
    <property type="protein sequence ID" value="CAB3993095.1"/>
    <property type="molecule type" value="Genomic_DNA"/>
</dbReference>
<keyword evidence="6" id="KW-1185">Reference proteome</keyword>
<evidence type="ECO:0000313" key="6">
    <source>
        <dbReference type="Proteomes" id="UP001152795"/>
    </source>
</evidence>
<dbReference type="GO" id="GO:0003723">
    <property type="term" value="F:RNA binding"/>
    <property type="evidence" value="ECO:0007669"/>
    <property type="project" value="TreeGrafter"/>
</dbReference>
<dbReference type="InterPro" id="IPR003960">
    <property type="entry name" value="ATPase_AAA_CS"/>
</dbReference>
<dbReference type="GO" id="GO:0005634">
    <property type="term" value="C:nucleus"/>
    <property type="evidence" value="ECO:0007669"/>
    <property type="project" value="TreeGrafter"/>
</dbReference>
<dbReference type="PANTHER" id="PTHR23077:SF171">
    <property type="entry name" value="NUCLEAR VALOSIN-CONTAINING PROTEIN-LIKE"/>
    <property type="match status" value="1"/>
</dbReference>
<dbReference type="GO" id="GO:1990275">
    <property type="term" value="F:preribosome binding"/>
    <property type="evidence" value="ECO:0007669"/>
    <property type="project" value="TreeGrafter"/>
</dbReference>
<dbReference type="InterPro" id="IPR027417">
    <property type="entry name" value="P-loop_NTPase"/>
</dbReference>
<evidence type="ECO:0000256" key="1">
    <source>
        <dbReference type="ARBA" id="ARBA00006914"/>
    </source>
</evidence>
<evidence type="ECO:0000313" key="5">
    <source>
        <dbReference type="EMBL" id="CAB3993095.1"/>
    </source>
</evidence>
<gene>
    <name evidence="5" type="ORF">PACLA_8A057688</name>
</gene>
<keyword evidence="2 4" id="KW-0547">Nucleotide-binding</keyword>
<organism evidence="5 6">
    <name type="scientific">Paramuricea clavata</name>
    <name type="common">Red gorgonian</name>
    <name type="synonym">Violescent sea-whip</name>
    <dbReference type="NCBI Taxonomy" id="317549"/>
    <lineage>
        <taxon>Eukaryota</taxon>
        <taxon>Metazoa</taxon>
        <taxon>Cnidaria</taxon>
        <taxon>Anthozoa</taxon>
        <taxon>Octocorallia</taxon>
        <taxon>Malacalcyonacea</taxon>
        <taxon>Plexauridae</taxon>
        <taxon>Paramuricea</taxon>
    </lineage>
</organism>
<dbReference type="Pfam" id="PF00004">
    <property type="entry name" value="AAA"/>
    <property type="match status" value="2"/>
</dbReference>
<dbReference type="GO" id="GO:0005524">
    <property type="term" value="F:ATP binding"/>
    <property type="evidence" value="ECO:0007669"/>
    <property type="project" value="UniProtKB-KW"/>
</dbReference>
<dbReference type="FunFam" id="3.40.50.300:FF:000149">
    <property type="entry name" value="Nuclear valosin-containing protein-like"/>
    <property type="match status" value="1"/>
</dbReference>
<dbReference type="Gene3D" id="3.40.50.300">
    <property type="entry name" value="P-loop containing nucleotide triphosphate hydrolases"/>
    <property type="match status" value="2"/>
</dbReference>
<dbReference type="CDD" id="cd19530">
    <property type="entry name" value="RecA-like_NVL_r2-like"/>
    <property type="match status" value="1"/>
</dbReference>
<proteinExistence type="inferred from homology"/>
<dbReference type="InterPro" id="IPR003593">
    <property type="entry name" value="AAA+_ATPase"/>
</dbReference>
<dbReference type="InterPro" id="IPR050168">
    <property type="entry name" value="AAA_ATPase_domain"/>
</dbReference>
<dbReference type="PANTHER" id="PTHR23077">
    <property type="entry name" value="AAA-FAMILY ATPASE"/>
    <property type="match status" value="1"/>
</dbReference>
<dbReference type="FunFam" id="1.10.8.60:FF:000081">
    <property type="entry name" value="AAA family ATPase/60S ribosome export protein"/>
    <property type="match status" value="1"/>
</dbReference>
<dbReference type="InterPro" id="IPR041569">
    <property type="entry name" value="AAA_lid_3"/>
</dbReference>
<evidence type="ECO:0000256" key="3">
    <source>
        <dbReference type="ARBA" id="ARBA00022840"/>
    </source>
</evidence>
<comment type="caution">
    <text evidence="5">The sequence shown here is derived from an EMBL/GenBank/DDBJ whole genome shotgun (WGS) entry which is preliminary data.</text>
</comment>
<dbReference type="PROSITE" id="PS00674">
    <property type="entry name" value="AAA"/>
    <property type="match status" value="2"/>
</dbReference>
<dbReference type="SMART" id="SM00382">
    <property type="entry name" value="AAA"/>
    <property type="match status" value="1"/>
</dbReference>
<evidence type="ECO:0000256" key="4">
    <source>
        <dbReference type="RuleBase" id="RU003651"/>
    </source>
</evidence>
<evidence type="ECO:0000256" key="2">
    <source>
        <dbReference type="ARBA" id="ARBA00022741"/>
    </source>
</evidence>
<comment type="similarity">
    <text evidence="1 4">Belongs to the AAA ATPase family.</text>
</comment>
<protein>
    <submittedName>
        <fullName evidence="5">Nuclear valosin-containing -like</fullName>
    </submittedName>
</protein>
<dbReference type="GO" id="GO:0042254">
    <property type="term" value="P:ribosome biogenesis"/>
    <property type="evidence" value="ECO:0007669"/>
    <property type="project" value="TreeGrafter"/>
</dbReference>
<dbReference type="AlphaFoldDB" id="A0A6S7GN51"/>
<dbReference type="SUPFAM" id="SSF52540">
    <property type="entry name" value="P-loop containing nucleoside triphosphate hydrolases"/>
    <property type="match status" value="2"/>
</dbReference>
<dbReference type="Pfam" id="PF17862">
    <property type="entry name" value="AAA_lid_3"/>
    <property type="match status" value="2"/>
</dbReference>
<dbReference type="GO" id="GO:0016887">
    <property type="term" value="F:ATP hydrolysis activity"/>
    <property type="evidence" value="ECO:0007669"/>
    <property type="project" value="InterPro"/>
</dbReference>
<dbReference type="InterPro" id="IPR003959">
    <property type="entry name" value="ATPase_AAA_core"/>
</dbReference>
<sequence length="531" mass="58675">MVSGISGESEGKIRDMFKRACAHSPCVLFLDEIDAITPKRETASKEMERRIVAQLLSCLDELNRNKEVQVLVIGATNRPDSLDPALRRAGRFDREIRMGIPDEHAREEILRVQCKDLKLDGEFNFKTLASQTPGFVGADLTALVREAAMCAVTRIFNDIGTNTDAIDVNSLDSTNATSSVNIAKRNVMDLLKSNETVFSEEQLKHLYIKMDDFTQALRDVQPSAKREGFATIPDVTWEDIGALEDVREELTMAIIAPVRHREAFTQLGLTNPPGILLAGPPGCGKTLLAKAIANESGINFISVKGPELLNMYVGESERAVRQVFQRAKNSAPCVIFFDELDALCPRRSQSAESTASARVVNQLLTEMDGLETRKQVFIMGATNRPDIIDPAILRPGRLDKILYVGLPQEKDRLAILQTLTKDGSKPKLLPDVDLQTIAANERCLGFSGADLAALVREASVNSLRECMRGSRGTSMTVDMNESDGIQHDTIVGVAMRHFDAAFKKMKPSVSDKDQLVYQYMQETMETENLPS</sequence>